<name>A0ABR9PNX2_9BACT</name>
<reference evidence="2 3" key="1">
    <citation type="submission" date="2020-02" db="EMBL/GenBank/DDBJ databases">
        <authorList>
            <person name="Babadi Z.K."/>
            <person name="Risdian C."/>
            <person name="Ebrahimipour G.H."/>
            <person name="Wink J."/>
        </authorList>
    </citation>
    <scope>NUCLEOTIDE SEQUENCE [LARGE SCALE GENOMIC DNA]</scope>
    <source>
        <strain evidence="2 3">ZKHCc1 1396</strain>
    </source>
</reference>
<dbReference type="Gene3D" id="3.40.50.1820">
    <property type="entry name" value="alpha/beta hydrolase"/>
    <property type="match status" value="1"/>
</dbReference>
<dbReference type="InterPro" id="IPR001375">
    <property type="entry name" value="Peptidase_S9_cat"/>
</dbReference>
<evidence type="ECO:0000313" key="2">
    <source>
        <dbReference type="EMBL" id="MBE4749579.1"/>
    </source>
</evidence>
<evidence type="ECO:0000259" key="1">
    <source>
        <dbReference type="Pfam" id="PF00326"/>
    </source>
</evidence>
<dbReference type="SUPFAM" id="SSF53474">
    <property type="entry name" value="alpha/beta-Hydrolases"/>
    <property type="match status" value="1"/>
</dbReference>
<dbReference type="RefSeq" id="WP_193348999.1">
    <property type="nucleotide sequence ID" value="NZ_JAAIYO010000004.1"/>
</dbReference>
<dbReference type="PANTHER" id="PTHR11731:SF193">
    <property type="entry name" value="DIPEPTIDYL PEPTIDASE 9"/>
    <property type="match status" value="1"/>
</dbReference>
<accession>A0ABR9PNX2</accession>
<feature type="non-terminal residue" evidence="2">
    <location>
        <position position="1"/>
    </location>
</feature>
<dbReference type="InterPro" id="IPR029058">
    <property type="entry name" value="AB_hydrolase_fold"/>
</dbReference>
<dbReference type="Pfam" id="PF00326">
    <property type="entry name" value="Peptidase_S9"/>
    <property type="match status" value="1"/>
</dbReference>
<protein>
    <submittedName>
        <fullName evidence="2">S9 family peptidase</fullName>
    </submittedName>
</protein>
<dbReference type="InterPro" id="IPR050278">
    <property type="entry name" value="Serine_Prot_S9B/DPPIV"/>
</dbReference>
<gene>
    <name evidence="2" type="ORF">G4177_15555</name>
</gene>
<dbReference type="PANTHER" id="PTHR11731">
    <property type="entry name" value="PROTEASE FAMILY S9B,C DIPEPTIDYL-PEPTIDASE IV-RELATED"/>
    <property type="match status" value="1"/>
</dbReference>
<comment type="caution">
    <text evidence="2">The sequence shown here is derived from an EMBL/GenBank/DDBJ whole genome shotgun (WGS) entry which is preliminary data.</text>
</comment>
<sequence>VYAGPTTTVVHQSMAAHLLSQWMADKGFLVVKVDGRGTPLRTAEWNRVVKHDFATVTLDDQIEAVQALAKQVPEMDLQRVGITGWSFGGYMAALAALKRPDFFKAAVSGAPVVDWRDYDTHYTERYLGLPEETPQAYEVSSLLTYAKKDAPISALLLLHGTADDNVYFFHTLKLSDALFRAGKPHQLLPLSGLTHMVPDPLVTERQYERVMAHFQQNLK</sequence>
<feature type="domain" description="Peptidase S9 prolyl oligopeptidase catalytic" evidence="1">
    <location>
        <begin position="20"/>
        <end position="219"/>
    </location>
</feature>
<organism evidence="2 3">
    <name type="scientific">Corallococcus soli</name>
    <dbReference type="NCBI Taxonomy" id="2710757"/>
    <lineage>
        <taxon>Bacteria</taxon>
        <taxon>Pseudomonadati</taxon>
        <taxon>Myxococcota</taxon>
        <taxon>Myxococcia</taxon>
        <taxon>Myxococcales</taxon>
        <taxon>Cystobacterineae</taxon>
        <taxon>Myxococcaceae</taxon>
        <taxon>Corallococcus</taxon>
    </lineage>
</organism>
<evidence type="ECO:0000313" key="3">
    <source>
        <dbReference type="Proteomes" id="UP001516472"/>
    </source>
</evidence>
<dbReference type="Proteomes" id="UP001516472">
    <property type="component" value="Unassembled WGS sequence"/>
</dbReference>
<dbReference type="EMBL" id="JAAIYO010000004">
    <property type="protein sequence ID" value="MBE4749579.1"/>
    <property type="molecule type" value="Genomic_DNA"/>
</dbReference>
<keyword evidence="3" id="KW-1185">Reference proteome</keyword>
<proteinExistence type="predicted"/>